<dbReference type="AlphaFoldDB" id="A0A5E4PJN5"/>
<gene>
    <name evidence="1" type="ORF">AQUSIP_26260</name>
</gene>
<evidence type="ECO:0000313" key="1">
    <source>
        <dbReference type="EMBL" id="VVC77299.1"/>
    </source>
</evidence>
<keyword evidence="2" id="KW-1185">Reference proteome</keyword>
<dbReference type="KEGG" id="asip:AQUSIP_26260"/>
<evidence type="ECO:0000313" key="2">
    <source>
        <dbReference type="Proteomes" id="UP000324194"/>
    </source>
</evidence>
<organism evidence="1 2">
    <name type="scientific">Aquicella siphonis</name>
    <dbReference type="NCBI Taxonomy" id="254247"/>
    <lineage>
        <taxon>Bacteria</taxon>
        <taxon>Pseudomonadati</taxon>
        <taxon>Pseudomonadota</taxon>
        <taxon>Gammaproteobacteria</taxon>
        <taxon>Legionellales</taxon>
        <taxon>Coxiellaceae</taxon>
        <taxon>Aquicella</taxon>
    </lineage>
</organism>
<dbReference type="EMBL" id="LR699120">
    <property type="protein sequence ID" value="VVC77299.1"/>
    <property type="molecule type" value="Genomic_DNA"/>
</dbReference>
<accession>A0A5E4PJN5</accession>
<dbReference type="RefSeq" id="WP_148340760.1">
    <property type="nucleotide sequence ID" value="NZ_LR699120.1"/>
</dbReference>
<protein>
    <submittedName>
        <fullName evidence="1">Uncharacterized protein</fullName>
    </submittedName>
</protein>
<sequence>MITCILIGSHANLHAFMAQLNTNAARQIIVDGQIVTFKVLTHRHGVQTAGQAEFMRADSVILVGGASQYQSLECDALNLIPAEIPIDYYHPETDGTPIEFMTKMLPTLPQKEDRFASENPKTYSCFSAFCSFFSISVASTGNPDPQPGAEERWKYKY</sequence>
<name>A0A5E4PJN5_9COXI</name>
<proteinExistence type="predicted"/>
<dbReference type="Proteomes" id="UP000324194">
    <property type="component" value="Chromosome 2"/>
</dbReference>
<reference evidence="1 2" key="1">
    <citation type="submission" date="2019-08" db="EMBL/GenBank/DDBJ databases">
        <authorList>
            <person name="Guy L."/>
        </authorList>
    </citation>
    <scope>NUCLEOTIDE SEQUENCE [LARGE SCALE GENOMIC DNA]</scope>
    <source>
        <strain evidence="1 2">SGT-108</strain>
    </source>
</reference>